<gene>
    <name evidence="3" type="ORF">B0H65DRAFT_232822</name>
</gene>
<evidence type="ECO:0000313" key="4">
    <source>
        <dbReference type="Proteomes" id="UP001278500"/>
    </source>
</evidence>
<keyword evidence="1" id="KW-0472">Membrane</keyword>
<evidence type="ECO:0000256" key="2">
    <source>
        <dbReference type="SAM" id="SignalP"/>
    </source>
</evidence>
<accession>A0AAE0JCZ3</accession>
<reference evidence="3" key="1">
    <citation type="journal article" date="2023" name="Mol. Phylogenet. Evol.">
        <title>Genome-scale phylogeny and comparative genomics of the fungal order Sordariales.</title>
        <authorList>
            <person name="Hensen N."/>
            <person name="Bonometti L."/>
            <person name="Westerberg I."/>
            <person name="Brannstrom I.O."/>
            <person name="Guillou S."/>
            <person name="Cros-Aarteil S."/>
            <person name="Calhoun S."/>
            <person name="Haridas S."/>
            <person name="Kuo A."/>
            <person name="Mondo S."/>
            <person name="Pangilinan J."/>
            <person name="Riley R."/>
            <person name="LaButti K."/>
            <person name="Andreopoulos B."/>
            <person name="Lipzen A."/>
            <person name="Chen C."/>
            <person name="Yan M."/>
            <person name="Daum C."/>
            <person name="Ng V."/>
            <person name="Clum A."/>
            <person name="Steindorff A."/>
            <person name="Ohm R.A."/>
            <person name="Martin F."/>
            <person name="Silar P."/>
            <person name="Natvig D.O."/>
            <person name="Lalanne C."/>
            <person name="Gautier V."/>
            <person name="Ament-Velasquez S.L."/>
            <person name="Kruys A."/>
            <person name="Hutchinson M.I."/>
            <person name="Powell A.J."/>
            <person name="Barry K."/>
            <person name="Miller A.N."/>
            <person name="Grigoriev I.V."/>
            <person name="Debuchy R."/>
            <person name="Gladieux P."/>
            <person name="Hiltunen Thoren M."/>
            <person name="Johannesson H."/>
        </authorList>
    </citation>
    <scope>NUCLEOTIDE SEQUENCE</scope>
    <source>
        <strain evidence="3">CBS 560.94</strain>
    </source>
</reference>
<evidence type="ECO:0000256" key="1">
    <source>
        <dbReference type="SAM" id="Phobius"/>
    </source>
</evidence>
<dbReference type="GeneID" id="87859365"/>
<comment type="caution">
    <text evidence="3">The sequence shown here is derived from an EMBL/GenBank/DDBJ whole genome shotgun (WGS) entry which is preliminary data.</text>
</comment>
<reference evidence="3" key="2">
    <citation type="submission" date="2023-06" db="EMBL/GenBank/DDBJ databases">
        <authorList>
            <consortium name="Lawrence Berkeley National Laboratory"/>
            <person name="Haridas S."/>
            <person name="Hensen N."/>
            <person name="Bonometti L."/>
            <person name="Westerberg I."/>
            <person name="Brannstrom I.O."/>
            <person name="Guillou S."/>
            <person name="Cros-Aarteil S."/>
            <person name="Calhoun S."/>
            <person name="Kuo A."/>
            <person name="Mondo S."/>
            <person name="Pangilinan J."/>
            <person name="Riley R."/>
            <person name="Labutti K."/>
            <person name="Andreopoulos B."/>
            <person name="Lipzen A."/>
            <person name="Chen C."/>
            <person name="Yanf M."/>
            <person name="Daum C."/>
            <person name="Ng V."/>
            <person name="Clum A."/>
            <person name="Steindorff A."/>
            <person name="Ohm R."/>
            <person name="Martin F."/>
            <person name="Silar P."/>
            <person name="Natvig D."/>
            <person name="Lalanne C."/>
            <person name="Gautier V."/>
            <person name="Ament-Velasquez S.L."/>
            <person name="Kruys A."/>
            <person name="Hutchinson M.I."/>
            <person name="Powell A.J."/>
            <person name="Barry K."/>
            <person name="Miller A.N."/>
            <person name="Grigoriev I.V."/>
            <person name="Debuchy R."/>
            <person name="Gladieux P."/>
            <person name="Thoren M.H."/>
            <person name="Johannesson H."/>
        </authorList>
    </citation>
    <scope>NUCLEOTIDE SEQUENCE</scope>
    <source>
        <strain evidence="3">CBS 560.94</strain>
    </source>
</reference>
<dbReference type="EMBL" id="JAUEPP010000005">
    <property type="protein sequence ID" value="KAK3342889.1"/>
    <property type="molecule type" value="Genomic_DNA"/>
</dbReference>
<feature type="transmembrane region" description="Helical" evidence="1">
    <location>
        <begin position="82"/>
        <end position="103"/>
    </location>
</feature>
<keyword evidence="1" id="KW-1133">Transmembrane helix</keyword>
<dbReference type="RefSeq" id="XP_062680682.1">
    <property type="nucleotide sequence ID" value="XM_062822211.1"/>
</dbReference>
<evidence type="ECO:0000313" key="3">
    <source>
        <dbReference type="EMBL" id="KAK3342889.1"/>
    </source>
</evidence>
<keyword evidence="1" id="KW-0812">Transmembrane</keyword>
<evidence type="ECO:0008006" key="5">
    <source>
        <dbReference type="Google" id="ProtNLM"/>
    </source>
</evidence>
<feature type="signal peptide" evidence="2">
    <location>
        <begin position="1"/>
        <end position="35"/>
    </location>
</feature>
<dbReference type="AlphaFoldDB" id="A0AAE0JCZ3"/>
<proteinExistence type="predicted"/>
<name>A0AAE0JCZ3_9PEZI</name>
<feature type="chain" id="PRO_5041922409" description="Secreted protein" evidence="2">
    <location>
        <begin position="36"/>
        <end position="119"/>
    </location>
</feature>
<dbReference type="Proteomes" id="UP001278500">
    <property type="component" value="Unassembled WGS sequence"/>
</dbReference>
<protein>
    <recommendedName>
        <fullName evidence="5">Secreted protein</fullName>
    </recommendedName>
</protein>
<sequence>MTPMAKKWQRLFSSAFLFCSSSLYWLAAHPSPVISLRITPAMRRNPRTNYHKLSLHSDWKRLKKFHTLGEWCCIRFMAGQSWAMFLSAAWFRCGIFWGIFLFLSRSRKLKKANGCSSLV</sequence>
<organism evidence="3 4">
    <name type="scientific">Neurospora tetraspora</name>
    <dbReference type="NCBI Taxonomy" id="94610"/>
    <lineage>
        <taxon>Eukaryota</taxon>
        <taxon>Fungi</taxon>
        <taxon>Dikarya</taxon>
        <taxon>Ascomycota</taxon>
        <taxon>Pezizomycotina</taxon>
        <taxon>Sordariomycetes</taxon>
        <taxon>Sordariomycetidae</taxon>
        <taxon>Sordariales</taxon>
        <taxon>Sordariaceae</taxon>
        <taxon>Neurospora</taxon>
    </lineage>
</organism>
<keyword evidence="2" id="KW-0732">Signal</keyword>
<keyword evidence="4" id="KW-1185">Reference proteome</keyword>